<feature type="compositionally biased region" description="Basic and acidic residues" evidence="1">
    <location>
        <begin position="220"/>
        <end position="233"/>
    </location>
</feature>
<sequence length="326" mass="36022">MSRRREESDLVRVLAMSREAGNQIGAERASQHAMPSRSTEQLDTSGASKRRKTKSSLEGTADVFQSRTPPRSATRMNSKRGTPERRRSREASSMKIGNEIYSGEPINENINERDTARTSRQPRQPDLGYANSESETKTASQSETGLEAHGHQNQAAEETPSATAANSSKATENNQAQRIQSSTDSVQELQELQPSLSNNAYASTETEQEEEDRSQSNVTDAKDTDLKTDRGESEPPSLSSSLDARRRLFGKPLTKLIAQRKASPHTSRMAGLTRTSRIPPLHTHRKPPPPAKPRFVTSKPAVQKPADSDEEAEPEPEIDYENEGFL</sequence>
<organism evidence="2 3">
    <name type="scientific">Malassezia yamatoensis</name>
    <dbReference type="NCBI Taxonomy" id="253288"/>
    <lineage>
        <taxon>Eukaryota</taxon>
        <taxon>Fungi</taxon>
        <taxon>Dikarya</taxon>
        <taxon>Basidiomycota</taxon>
        <taxon>Ustilaginomycotina</taxon>
        <taxon>Malasseziomycetes</taxon>
        <taxon>Malasseziales</taxon>
        <taxon>Malasseziaceae</taxon>
        <taxon>Malassezia</taxon>
    </lineage>
</organism>
<evidence type="ECO:0000313" key="2">
    <source>
        <dbReference type="EMBL" id="WFD00330.1"/>
    </source>
</evidence>
<feature type="compositionally biased region" description="Polar residues" evidence="1">
    <location>
        <begin position="36"/>
        <end position="47"/>
    </location>
</feature>
<feature type="compositionally biased region" description="Basic and acidic residues" evidence="1">
    <location>
        <begin position="81"/>
        <end position="92"/>
    </location>
</feature>
<dbReference type="AlphaFoldDB" id="A0AAJ5Z137"/>
<protein>
    <submittedName>
        <fullName evidence="2">Uncharacterized protein</fullName>
    </submittedName>
</protein>
<accession>A0AAJ5Z137</accession>
<feature type="region of interest" description="Disordered" evidence="1">
    <location>
        <begin position="1"/>
        <end position="326"/>
    </location>
</feature>
<feature type="compositionally biased region" description="Polar residues" evidence="1">
    <location>
        <begin position="63"/>
        <end position="80"/>
    </location>
</feature>
<feature type="compositionally biased region" description="Acidic residues" evidence="1">
    <location>
        <begin position="308"/>
        <end position="326"/>
    </location>
</feature>
<feature type="compositionally biased region" description="Polar residues" evidence="1">
    <location>
        <begin position="131"/>
        <end position="144"/>
    </location>
</feature>
<feature type="compositionally biased region" description="Polar residues" evidence="1">
    <location>
        <begin position="151"/>
        <end position="205"/>
    </location>
</feature>
<dbReference type="Proteomes" id="UP001219567">
    <property type="component" value="Chromosome 4"/>
</dbReference>
<evidence type="ECO:0000256" key="1">
    <source>
        <dbReference type="SAM" id="MobiDB-lite"/>
    </source>
</evidence>
<proteinExistence type="predicted"/>
<gene>
    <name evidence="2" type="ORF">MYAM1_003078</name>
</gene>
<reference evidence="2 3" key="1">
    <citation type="submission" date="2023-03" db="EMBL/GenBank/DDBJ databases">
        <title>Mating type loci evolution in Malassezia.</title>
        <authorList>
            <person name="Coelho M.A."/>
        </authorList>
    </citation>
    <scope>NUCLEOTIDE SEQUENCE [LARGE SCALE GENOMIC DNA]</scope>
    <source>
        <strain evidence="2 3">CBS 9725</strain>
    </source>
</reference>
<dbReference type="EMBL" id="CP119946">
    <property type="protein sequence ID" value="WFD00330.1"/>
    <property type="molecule type" value="Genomic_DNA"/>
</dbReference>
<name>A0AAJ5Z137_9BASI</name>
<feature type="compositionally biased region" description="Basic and acidic residues" evidence="1">
    <location>
        <begin position="1"/>
        <end position="10"/>
    </location>
</feature>
<evidence type="ECO:0000313" key="3">
    <source>
        <dbReference type="Proteomes" id="UP001219567"/>
    </source>
</evidence>
<keyword evidence="3" id="KW-1185">Reference proteome</keyword>